<gene>
    <name evidence="2" type="ORF">D9613_002375</name>
</gene>
<dbReference type="Proteomes" id="UP000521872">
    <property type="component" value="Unassembled WGS sequence"/>
</dbReference>
<evidence type="ECO:0000256" key="1">
    <source>
        <dbReference type="SAM" id="Coils"/>
    </source>
</evidence>
<accession>A0A8H4R3Y5</accession>
<proteinExistence type="predicted"/>
<dbReference type="AlphaFoldDB" id="A0A8H4R3Y5"/>
<comment type="caution">
    <text evidence="2">The sequence shown here is derived from an EMBL/GenBank/DDBJ whole genome shotgun (WGS) entry which is preliminary data.</text>
</comment>
<name>A0A8H4R3Y5_9AGAR</name>
<reference evidence="2 3" key="1">
    <citation type="submission" date="2019-12" db="EMBL/GenBank/DDBJ databases">
        <authorList>
            <person name="Floudas D."/>
            <person name="Bentzer J."/>
            <person name="Ahren D."/>
            <person name="Johansson T."/>
            <person name="Persson P."/>
            <person name="Tunlid A."/>
        </authorList>
    </citation>
    <scope>NUCLEOTIDE SEQUENCE [LARGE SCALE GENOMIC DNA]</scope>
    <source>
        <strain evidence="2 3">CBS 102.39</strain>
    </source>
</reference>
<sequence length="481" mass="54525">MSATDTVTQLIFGPPSSIDIIKDLERSTLSTLSTLGPWYRHDFVQSYIGAIKLSLIAAQKEYDIAEEALELMEIIDELKYSEANRPEYSEADRQEHLQDMVNIAKQAEESAKKVNEAFRDVRNTLNKQLIDIARSDKALDKISSMLFSDRLEIGHGSLRVSSKHLVISYTAIRQKSIVQRWLVLKNAYLEYTYMISNIQNSDPAFSAEMERAHHEELQYRKAVSPSRSRAKVIDHPVPRPPVVQVDLPVPTLPTFLDDLAKSTSDSLVVLRPWLQGNHTPPTPALSCIKKQAQSYVDAIKQIVFASRHGHDIAKEVLVFFNNVNDPKYSKNLSGIVNKARWGEDNTKKAYGAFRDVRKNLKKLFADCRDDAASLRSDTNPNTISNLLTDLENGASVLEDLSSCISQYIKWWTELGMSYRSLSASSERLVINDASFHKKADIQKWEELKKAFVEYTVMDAQIKELEDSDPAFTAEMEETCQE</sequence>
<organism evidence="2 3">
    <name type="scientific">Agrocybe pediades</name>
    <dbReference type="NCBI Taxonomy" id="84607"/>
    <lineage>
        <taxon>Eukaryota</taxon>
        <taxon>Fungi</taxon>
        <taxon>Dikarya</taxon>
        <taxon>Basidiomycota</taxon>
        <taxon>Agaricomycotina</taxon>
        <taxon>Agaricomycetes</taxon>
        <taxon>Agaricomycetidae</taxon>
        <taxon>Agaricales</taxon>
        <taxon>Agaricineae</taxon>
        <taxon>Strophariaceae</taxon>
        <taxon>Agrocybe</taxon>
    </lineage>
</organism>
<keyword evidence="3" id="KW-1185">Reference proteome</keyword>
<keyword evidence="1" id="KW-0175">Coiled coil</keyword>
<protein>
    <submittedName>
        <fullName evidence="2">Uncharacterized protein</fullName>
    </submittedName>
</protein>
<feature type="coiled-coil region" evidence="1">
    <location>
        <begin position="97"/>
        <end position="124"/>
    </location>
</feature>
<evidence type="ECO:0000313" key="2">
    <source>
        <dbReference type="EMBL" id="KAF4623029.1"/>
    </source>
</evidence>
<dbReference type="EMBL" id="JAACJL010000001">
    <property type="protein sequence ID" value="KAF4623029.1"/>
    <property type="molecule type" value="Genomic_DNA"/>
</dbReference>
<evidence type="ECO:0000313" key="3">
    <source>
        <dbReference type="Proteomes" id="UP000521872"/>
    </source>
</evidence>